<sequence>MTGQQFNLRWNNHTNNLVQVFADQYEREQMVDVTLTTQGKFLKAHRMVLGACSPYFQEIFDRHDTTPHPIIIMNGFEFEDVQAVVEFMYKGEVMVSESVMSRLLKAAEGLQIKGLSNVRSKREAPVDVHDDDGDKASDLSSPNCELPNRRTSGGGGSEIPERPNVPLHRRRKRARTTSHDTKKAKQQTQSPKSEGNITDTSRSTEDIDHEDPMDDLLTAINIEPPLLRDIDANDIKTEWDSPLKDADANTSDEKLPFDFEQKEKIPRPPNSFMIFANEWRRQLANQFPNESNKEISVRLGLMWKNLSEELKAKYFTAARQANDAHKIKFPHYHYNPKEARLRKMWKMQQAQMGHMVAAGHQ</sequence>
<dbReference type="EMBL" id="LNIX01000004">
    <property type="protein sequence ID" value="OXA55224.1"/>
    <property type="molecule type" value="Genomic_DNA"/>
</dbReference>
<keyword evidence="7" id="KW-1185">Reference proteome</keyword>
<name>A0A226EDK1_FOLCA</name>
<reference evidence="6 7" key="1">
    <citation type="submission" date="2015-12" db="EMBL/GenBank/DDBJ databases">
        <title>The genome of Folsomia candida.</title>
        <authorList>
            <person name="Faddeeva A."/>
            <person name="Derks M.F."/>
            <person name="Anvar Y."/>
            <person name="Smit S."/>
            <person name="Van Straalen N."/>
            <person name="Roelofs D."/>
        </authorList>
    </citation>
    <scope>NUCLEOTIDE SEQUENCE [LARGE SCALE GENOMIC DNA]</scope>
    <source>
        <strain evidence="6 7">VU population</strain>
        <tissue evidence="6">Whole body</tissue>
    </source>
</reference>
<evidence type="ECO:0000259" key="5">
    <source>
        <dbReference type="PROSITE" id="PS50118"/>
    </source>
</evidence>
<dbReference type="AlphaFoldDB" id="A0A226EDK1"/>
<dbReference type="InterPro" id="IPR000210">
    <property type="entry name" value="BTB/POZ_dom"/>
</dbReference>
<feature type="compositionally biased region" description="Polar residues" evidence="3">
    <location>
        <begin position="186"/>
        <end position="201"/>
    </location>
</feature>
<dbReference type="SMART" id="SM00225">
    <property type="entry name" value="BTB"/>
    <property type="match status" value="1"/>
</dbReference>
<evidence type="ECO:0000256" key="3">
    <source>
        <dbReference type="SAM" id="MobiDB-lite"/>
    </source>
</evidence>
<dbReference type="SUPFAM" id="SSF47095">
    <property type="entry name" value="HMG-box"/>
    <property type="match status" value="1"/>
</dbReference>
<evidence type="ECO:0000256" key="2">
    <source>
        <dbReference type="PROSITE-ProRule" id="PRU00267"/>
    </source>
</evidence>
<comment type="caution">
    <text evidence="6">The sequence shown here is derived from an EMBL/GenBank/DDBJ whole genome shotgun (WGS) entry which is preliminary data.</text>
</comment>
<dbReference type="GO" id="GO:0005634">
    <property type="term" value="C:nucleus"/>
    <property type="evidence" value="ECO:0007669"/>
    <property type="project" value="UniProtKB-UniRule"/>
</dbReference>
<feature type="compositionally biased region" description="Basic residues" evidence="3">
    <location>
        <begin position="167"/>
        <end position="176"/>
    </location>
</feature>
<feature type="compositionally biased region" description="Basic and acidic residues" evidence="3">
    <location>
        <begin position="120"/>
        <end position="137"/>
    </location>
</feature>
<dbReference type="InterPro" id="IPR036910">
    <property type="entry name" value="HMG_box_dom_sf"/>
</dbReference>
<evidence type="ECO:0000313" key="7">
    <source>
        <dbReference type="Proteomes" id="UP000198287"/>
    </source>
</evidence>
<dbReference type="Proteomes" id="UP000198287">
    <property type="component" value="Unassembled WGS sequence"/>
</dbReference>
<keyword evidence="2" id="KW-0238">DNA-binding</keyword>
<dbReference type="PANTHER" id="PTHR23110">
    <property type="entry name" value="BTB DOMAIN TRANSCRIPTION FACTOR"/>
    <property type="match status" value="1"/>
</dbReference>
<evidence type="ECO:0000259" key="4">
    <source>
        <dbReference type="PROSITE" id="PS50097"/>
    </source>
</evidence>
<evidence type="ECO:0000313" key="6">
    <source>
        <dbReference type="EMBL" id="OXA55224.1"/>
    </source>
</evidence>
<dbReference type="Pfam" id="PF00651">
    <property type="entry name" value="BTB"/>
    <property type="match status" value="1"/>
</dbReference>
<dbReference type="Gene3D" id="3.30.710.10">
    <property type="entry name" value="Potassium Channel Kv1.1, Chain A"/>
    <property type="match status" value="1"/>
</dbReference>
<dbReference type="SUPFAM" id="SSF54695">
    <property type="entry name" value="POZ domain"/>
    <property type="match status" value="1"/>
</dbReference>
<dbReference type="SMART" id="SM00398">
    <property type="entry name" value="HMG"/>
    <property type="match status" value="1"/>
</dbReference>
<dbReference type="GO" id="GO:0003677">
    <property type="term" value="F:DNA binding"/>
    <property type="evidence" value="ECO:0007669"/>
    <property type="project" value="UniProtKB-UniRule"/>
</dbReference>
<dbReference type="GO" id="GO:0006357">
    <property type="term" value="P:regulation of transcription by RNA polymerase II"/>
    <property type="evidence" value="ECO:0007669"/>
    <property type="project" value="TreeGrafter"/>
</dbReference>
<dbReference type="Pfam" id="PF00505">
    <property type="entry name" value="HMG_box"/>
    <property type="match status" value="1"/>
</dbReference>
<protein>
    <submittedName>
        <fullName evidence="6">Longitudinals lacking protein, isoforms H/M/V</fullName>
    </submittedName>
</protein>
<dbReference type="InterPro" id="IPR009071">
    <property type="entry name" value="HMG_box_dom"/>
</dbReference>
<gene>
    <name evidence="6" type="ORF">Fcan01_09763</name>
</gene>
<accession>A0A226EDK1</accession>
<dbReference type="OMA" id="FPNESNK"/>
<dbReference type="CDD" id="cd01389">
    <property type="entry name" value="HMG-box_ROX1-like"/>
    <property type="match status" value="1"/>
</dbReference>
<feature type="region of interest" description="Disordered" evidence="3">
    <location>
        <begin position="117"/>
        <end position="211"/>
    </location>
</feature>
<dbReference type="InterPro" id="IPR051095">
    <property type="entry name" value="Dros_DevTransReg"/>
</dbReference>
<feature type="DNA-binding region" description="HMG box" evidence="2">
    <location>
        <begin position="265"/>
        <end position="333"/>
    </location>
</feature>
<dbReference type="InterPro" id="IPR011333">
    <property type="entry name" value="SKP1/BTB/POZ_sf"/>
</dbReference>
<dbReference type="Gene3D" id="1.10.30.10">
    <property type="entry name" value="High mobility group box domain"/>
    <property type="match status" value="1"/>
</dbReference>
<dbReference type="PROSITE" id="PS50118">
    <property type="entry name" value="HMG_BOX_2"/>
    <property type="match status" value="1"/>
</dbReference>
<dbReference type="CDD" id="cd18315">
    <property type="entry name" value="BTB_POZ_BAB-like"/>
    <property type="match status" value="1"/>
</dbReference>
<keyword evidence="1 2" id="KW-0539">Nucleus</keyword>
<dbReference type="OrthoDB" id="6247875at2759"/>
<evidence type="ECO:0000256" key="1">
    <source>
        <dbReference type="ARBA" id="ARBA00023242"/>
    </source>
</evidence>
<feature type="domain" description="BTB" evidence="4">
    <location>
        <begin position="31"/>
        <end position="97"/>
    </location>
</feature>
<feature type="domain" description="HMG box" evidence="5">
    <location>
        <begin position="265"/>
        <end position="333"/>
    </location>
</feature>
<organism evidence="6 7">
    <name type="scientific">Folsomia candida</name>
    <name type="common">Springtail</name>
    <dbReference type="NCBI Taxonomy" id="158441"/>
    <lineage>
        <taxon>Eukaryota</taxon>
        <taxon>Metazoa</taxon>
        <taxon>Ecdysozoa</taxon>
        <taxon>Arthropoda</taxon>
        <taxon>Hexapoda</taxon>
        <taxon>Collembola</taxon>
        <taxon>Entomobryomorpha</taxon>
        <taxon>Isotomoidea</taxon>
        <taxon>Isotomidae</taxon>
        <taxon>Proisotominae</taxon>
        <taxon>Folsomia</taxon>
    </lineage>
</organism>
<dbReference type="PROSITE" id="PS50097">
    <property type="entry name" value="BTB"/>
    <property type="match status" value="1"/>
</dbReference>
<proteinExistence type="predicted"/>
<dbReference type="PANTHER" id="PTHR23110:SF109">
    <property type="entry name" value="FI07618P-RELATED"/>
    <property type="match status" value="1"/>
</dbReference>